<organism evidence="3 4">
    <name type="scientific">Protopolystoma xenopodis</name>
    <dbReference type="NCBI Taxonomy" id="117903"/>
    <lineage>
        <taxon>Eukaryota</taxon>
        <taxon>Metazoa</taxon>
        <taxon>Spiralia</taxon>
        <taxon>Lophotrochozoa</taxon>
        <taxon>Platyhelminthes</taxon>
        <taxon>Monogenea</taxon>
        <taxon>Polyopisthocotylea</taxon>
        <taxon>Polystomatidea</taxon>
        <taxon>Polystomatidae</taxon>
        <taxon>Protopolystoma</taxon>
    </lineage>
</organism>
<evidence type="ECO:0000256" key="2">
    <source>
        <dbReference type="SAM" id="SignalP"/>
    </source>
</evidence>
<accession>A0A3S5C1N2</accession>
<feature type="chain" id="PRO_5018777776" evidence="2">
    <location>
        <begin position="25"/>
        <end position="318"/>
    </location>
</feature>
<dbReference type="EMBL" id="CAAALY010104120">
    <property type="protein sequence ID" value="VEL29547.1"/>
    <property type="molecule type" value="Genomic_DNA"/>
</dbReference>
<dbReference type="Proteomes" id="UP000784294">
    <property type="component" value="Unassembled WGS sequence"/>
</dbReference>
<dbReference type="AlphaFoldDB" id="A0A3S5C1N2"/>
<feature type="compositionally biased region" description="Basic and acidic residues" evidence="1">
    <location>
        <begin position="93"/>
        <end position="104"/>
    </location>
</feature>
<gene>
    <name evidence="3" type="ORF">PXEA_LOCUS22987</name>
</gene>
<feature type="compositionally biased region" description="Basic and acidic residues" evidence="1">
    <location>
        <begin position="246"/>
        <end position="256"/>
    </location>
</feature>
<feature type="signal peptide" evidence="2">
    <location>
        <begin position="1"/>
        <end position="24"/>
    </location>
</feature>
<protein>
    <submittedName>
        <fullName evidence="3">Uncharacterized protein</fullName>
    </submittedName>
</protein>
<sequence length="318" mass="34145">MSFLTCRCVLLVLLCQSLSHPGLASTLAPLSRGIGSPGGHSRPNDSKSAGSGRLETLDPLPAVDRSESFLKDKKARDRSLPDFRLPKSTFEPSEPKQASEDRPTKKPRRSRSHPKTLDGTKLPGSKFQPTIDDATFQGMPTRKRPDRQVDRQPRPTEPNVDASASFFPPKHDSTKEAHPPKEHRLTPPKTSSAAAVVPGRPVGERQTEPTPKPSRDQNGGKPGRAKAAGHNGVSLELLGPTADNPNPDKARTERRASKPASTTGRKHPPQPDLPGSRDDTSTFAPPQPLPPSIRSNRPGEGRPDEAVSMPASGHAGAE</sequence>
<evidence type="ECO:0000313" key="3">
    <source>
        <dbReference type="EMBL" id="VEL29547.1"/>
    </source>
</evidence>
<feature type="compositionally biased region" description="Basic and acidic residues" evidence="1">
    <location>
        <begin position="169"/>
        <end position="185"/>
    </location>
</feature>
<keyword evidence="2" id="KW-0732">Signal</keyword>
<name>A0A3S5C1N2_9PLAT</name>
<evidence type="ECO:0000313" key="4">
    <source>
        <dbReference type="Proteomes" id="UP000784294"/>
    </source>
</evidence>
<keyword evidence="4" id="KW-1185">Reference proteome</keyword>
<feature type="compositionally biased region" description="Basic residues" evidence="1">
    <location>
        <begin position="105"/>
        <end position="114"/>
    </location>
</feature>
<proteinExistence type="predicted"/>
<evidence type="ECO:0000256" key="1">
    <source>
        <dbReference type="SAM" id="MobiDB-lite"/>
    </source>
</evidence>
<feature type="compositionally biased region" description="Basic and acidic residues" evidence="1">
    <location>
        <begin position="64"/>
        <end position="85"/>
    </location>
</feature>
<comment type="caution">
    <text evidence="3">The sequence shown here is derived from an EMBL/GenBank/DDBJ whole genome shotgun (WGS) entry which is preliminary data.</text>
</comment>
<reference evidence="3" key="1">
    <citation type="submission" date="2018-11" db="EMBL/GenBank/DDBJ databases">
        <authorList>
            <consortium name="Pathogen Informatics"/>
        </authorList>
    </citation>
    <scope>NUCLEOTIDE SEQUENCE</scope>
</reference>
<feature type="non-terminal residue" evidence="3">
    <location>
        <position position="318"/>
    </location>
</feature>
<feature type="region of interest" description="Disordered" evidence="1">
    <location>
        <begin position="33"/>
        <end position="318"/>
    </location>
</feature>